<feature type="domain" description="Histone deacetylase" evidence="3">
    <location>
        <begin position="21"/>
        <end position="311"/>
    </location>
</feature>
<dbReference type="InterPro" id="IPR000286">
    <property type="entry name" value="HDACs"/>
</dbReference>
<dbReference type="PANTHER" id="PTHR10625">
    <property type="entry name" value="HISTONE DEACETYLASE HDAC1-RELATED"/>
    <property type="match status" value="1"/>
</dbReference>
<feature type="coiled-coil region" evidence="2">
    <location>
        <begin position="384"/>
        <end position="411"/>
    </location>
</feature>
<evidence type="ECO:0000313" key="5">
    <source>
        <dbReference type="Proteomes" id="UP001152747"/>
    </source>
</evidence>
<comment type="caution">
    <text evidence="4">The sequence shown here is derived from an EMBL/GenBank/DDBJ whole genome shotgun (WGS) entry which is preliminary data.</text>
</comment>
<dbReference type="GO" id="GO:0000118">
    <property type="term" value="C:histone deacetylase complex"/>
    <property type="evidence" value="ECO:0007669"/>
    <property type="project" value="TreeGrafter"/>
</dbReference>
<dbReference type="PRINTS" id="PR01270">
    <property type="entry name" value="HDASUPER"/>
</dbReference>
<organism evidence="4 5">
    <name type="scientific">Caenorhabditis angaria</name>
    <dbReference type="NCBI Taxonomy" id="860376"/>
    <lineage>
        <taxon>Eukaryota</taxon>
        <taxon>Metazoa</taxon>
        <taxon>Ecdysozoa</taxon>
        <taxon>Nematoda</taxon>
        <taxon>Chromadorea</taxon>
        <taxon>Rhabditida</taxon>
        <taxon>Rhabditina</taxon>
        <taxon>Rhabditomorpha</taxon>
        <taxon>Rhabditoidea</taxon>
        <taxon>Rhabditidae</taxon>
        <taxon>Peloderinae</taxon>
        <taxon>Caenorhabditis</taxon>
    </lineage>
</organism>
<evidence type="ECO:0000259" key="3">
    <source>
        <dbReference type="Pfam" id="PF00850"/>
    </source>
</evidence>
<proteinExistence type="predicted"/>
<comment type="catalytic activity">
    <reaction evidence="1">
        <text>N(6)-acetyl-L-lysyl-[histone] + H2O = L-lysyl-[histone] + acetate</text>
        <dbReference type="Rhea" id="RHEA:58196"/>
        <dbReference type="Rhea" id="RHEA-COMP:9845"/>
        <dbReference type="Rhea" id="RHEA-COMP:11338"/>
        <dbReference type="ChEBI" id="CHEBI:15377"/>
        <dbReference type="ChEBI" id="CHEBI:29969"/>
        <dbReference type="ChEBI" id="CHEBI:30089"/>
        <dbReference type="ChEBI" id="CHEBI:61930"/>
        <dbReference type="EC" id="3.5.1.98"/>
    </reaction>
</comment>
<dbReference type="InterPro" id="IPR023801">
    <property type="entry name" value="His_deacetylse_dom"/>
</dbReference>
<evidence type="ECO:0000256" key="2">
    <source>
        <dbReference type="SAM" id="Coils"/>
    </source>
</evidence>
<dbReference type="EMBL" id="CANHGI010000002">
    <property type="protein sequence ID" value="CAI5442312.1"/>
    <property type="molecule type" value="Genomic_DNA"/>
</dbReference>
<dbReference type="AlphaFoldDB" id="A0A9P1MWJ6"/>
<dbReference type="Gene3D" id="3.40.800.20">
    <property type="entry name" value="Histone deacetylase domain"/>
    <property type="match status" value="1"/>
</dbReference>
<dbReference type="Proteomes" id="UP001152747">
    <property type="component" value="Unassembled WGS sequence"/>
</dbReference>
<keyword evidence="5" id="KW-1185">Reference proteome</keyword>
<accession>A0A9P1MWJ6</accession>
<sequence>MVFLIMDRTMKEHECPWPTYHIEVPNRLEVIINRFEKTNLSSDPLIKNIETRLASKDEIEIVHTQRYIEDIEKSQELTVEQQEELCTKYEDIYLNKQSWKCARMAAAASIDLVTKVVENKENGLALVRPPGHHAMPDKGCGFCIFNNVAIAAKHARKNGCERVLIVDFDVHAGQGTQECIEDDENIKLISIHRYELGEFWPNLEQSGLFHKFKNTLNVPLNGVGFTDSDYVKIFICLVLPIISDWKPDLIIVSCGFDAALGDPEGYMNLTPAGYATLIKMLINTNIPLAAILEGGYFLDSIASDAEWVLRTLLNQNVPKIIIDTKETREPLRKVIKIVLETHQNEFSSFKDILNLLKIKADTYDDDYFGERNVCEPYETRGLYIPFTEEKVEKFRRELEEIVKNYEKNEEYQLKAIQKADENFKIREGILYTNNYFVALTIGLTQNPLLAIPDGLSKSHQSQDIIENILKL</sequence>
<dbReference type="InterPro" id="IPR037138">
    <property type="entry name" value="His_deacetylse_dom_sf"/>
</dbReference>
<evidence type="ECO:0000313" key="4">
    <source>
        <dbReference type="EMBL" id="CAI5442312.1"/>
    </source>
</evidence>
<dbReference type="PANTHER" id="PTHR10625:SF45">
    <property type="entry name" value="HISTONE DEACETYLASE DOMAIN-CONTAINING PROTEIN"/>
    <property type="match status" value="1"/>
</dbReference>
<dbReference type="SUPFAM" id="SSF52768">
    <property type="entry name" value="Arginase/deacetylase"/>
    <property type="match status" value="1"/>
</dbReference>
<dbReference type="OrthoDB" id="424012at2759"/>
<evidence type="ECO:0000256" key="1">
    <source>
        <dbReference type="ARBA" id="ARBA00048287"/>
    </source>
</evidence>
<keyword evidence="2" id="KW-0175">Coiled coil</keyword>
<dbReference type="GO" id="GO:0141221">
    <property type="term" value="F:histone deacetylase activity, hydrolytic mechanism"/>
    <property type="evidence" value="ECO:0007669"/>
    <property type="project" value="UniProtKB-EC"/>
</dbReference>
<gene>
    <name evidence="4" type="ORF">CAMP_LOCUS4949</name>
</gene>
<protein>
    <recommendedName>
        <fullName evidence="3">Histone deacetylase domain-containing protein</fullName>
    </recommendedName>
</protein>
<dbReference type="Pfam" id="PF00850">
    <property type="entry name" value="Hist_deacetyl"/>
    <property type="match status" value="1"/>
</dbReference>
<dbReference type="InterPro" id="IPR023696">
    <property type="entry name" value="Ureohydrolase_dom_sf"/>
</dbReference>
<dbReference type="GO" id="GO:0040029">
    <property type="term" value="P:epigenetic regulation of gene expression"/>
    <property type="evidence" value="ECO:0007669"/>
    <property type="project" value="TreeGrafter"/>
</dbReference>
<reference evidence="4" key="1">
    <citation type="submission" date="2022-11" db="EMBL/GenBank/DDBJ databases">
        <authorList>
            <person name="Kikuchi T."/>
        </authorList>
    </citation>
    <scope>NUCLEOTIDE SEQUENCE</scope>
    <source>
        <strain evidence="4">PS1010</strain>
    </source>
</reference>
<name>A0A9P1MWJ6_9PELO</name>